<evidence type="ECO:0000256" key="2">
    <source>
        <dbReference type="ARBA" id="ARBA00008520"/>
    </source>
</evidence>
<evidence type="ECO:0000313" key="6">
    <source>
        <dbReference type="EMBL" id="WRP16374.1"/>
    </source>
</evidence>
<dbReference type="Pfam" id="PF13416">
    <property type="entry name" value="SBP_bac_8"/>
    <property type="match status" value="1"/>
</dbReference>
<dbReference type="PANTHER" id="PTHR43649:SF31">
    <property type="entry name" value="SN-GLYCEROL-3-PHOSPHATE-BINDING PERIPLASMIC PROTEIN UGPB"/>
    <property type="match status" value="1"/>
</dbReference>
<evidence type="ECO:0000313" key="7">
    <source>
        <dbReference type="Proteomes" id="UP001332192"/>
    </source>
</evidence>
<comment type="similarity">
    <text evidence="2">Belongs to the bacterial solute-binding protein 1 family.</text>
</comment>
<evidence type="ECO:0000256" key="1">
    <source>
        <dbReference type="ARBA" id="ARBA00004196"/>
    </source>
</evidence>
<keyword evidence="3" id="KW-0813">Transport</keyword>
<evidence type="ECO:0000256" key="5">
    <source>
        <dbReference type="SAM" id="SignalP"/>
    </source>
</evidence>
<dbReference type="InterPro" id="IPR006059">
    <property type="entry name" value="SBP"/>
</dbReference>
<keyword evidence="7" id="KW-1185">Reference proteome</keyword>
<dbReference type="CDD" id="cd14748">
    <property type="entry name" value="PBP2_UgpB"/>
    <property type="match status" value="1"/>
</dbReference>
<keyword evidence="4 5" id="KW-0732">Signal</keyword>
<dbReference type="EMBL" id="CP141615">
    <property type="protein sequence ID" value="WRP16374.1"/>
    <property type="molecule type" value="Genomic_DNA"/>
</dbReference>
<evidence type="ECO:0000256" key="3">
    <source>
        <dbReference type="ARBA" id="ARBA00022448"/>
    </source>
</evidence>
<organism evidence="6 7">
    <name type="scientific">Carboxydichorda subterranea</name>
    <dbReference type="NCBI Taxonomy" id="3109565"/>
    <lineage>
        <taxon>Bacteria</taxon>
        <taxon>Bacillati</taxon>
        <taxon>Bacillota</taxon>
        <taxon>Limnochordia</taxon>
        <taxon>Limnochordales</taxon>
        <taxon>Geochordaceae</taxon>
        <taxon>Carboxydichorda</taxon>
    </lineage>
</organism>
<evidence type="ECO:0000256" key="4">
    <source>
        <dbReference type="ARBA" id="ARBA00022729"/>
    </source>
</evidence>
<dbReference type="Proteomes" id="UP001332192">
    <property type="component" value="Chromosome"/>
</dbReference>
<dbReference type="RefSeq" id="WP_324715646.1">
    <property type="nucleotide sequence ID" value="NZ_CP141615.1"/>
</dbReference>
<protein>
    <submittedName>
        <fullName evidence="6">ABC transporter substrate-binding protein</fullName>
    </submittedName>
</protein>
<dbReference type="InterPro" id="IPR050490">
    <property type="entry name" value="Bact_solute-bd_prot1"/>
</dbReference>
<feature type="signal peptide" evidence="5">
    <location>
        <begin position="1"/>
        <end position="26"/>
    </location>
</feature>
<feature type="chain" id="PRO_5045388186" evidence="5">
    <location>
        <begin position="27"/>
        <end position="424"/>
    </location>
</feature>
<accession>A0ABZ1BUA2</accession>
<dbReference type="Gene3D" id="3.40.190.10">
    <property type="entry name" value="Periplasmic binding protein-like II"/>
    <property type="match status" value="2"/>
</dbReference>
<sequence length="424" mass="47233">MRTLGTRAWIVAALLVVALAPVPATAAGARTTITFWHAMGGPLGETIKALVDEFNRAHPGVEVVAQYQGNYGQLQQKILASVAAGQPPVVAQSYSNWTEQLLEAKAIVPLDPFVKGPDGWSKEELADFWPVFLEANRWDGTLWSIPFNKSIYVLFYNASLYKELGVSAPADWEALLKVSRAATLKRGGEIVRHGFGLRPNVDQFALFLLTNGGEWLSPDFQKARFAEKPGVEALQFMVDLLHKYRVAYYIEGYMEQDFAAGKVAAYATSVPGRPYVEQAVGDKFEWGIGPLPTRSSRRTPVAGTDLVIFSKATPEQQKAAWTFVKWLVEPQQTARWSMETFYLPVRQSAMKVPAFQEYLRRDPRNGAALVLLPYAVTDPPIQEWNRIRNYISDAVAQAFLLKATPQAALEEAARKTDAELARRR</sequence>
<dbReference type="PANTHER" id="PTHR43649">
    <property type="entry name" value="ARABINOSE-BINDING PROTEIN-RELATED"/>
    <property type="match status" value="1"/>
</dbReference>
<comment type="subcellular location">
    <subcellularLocation>
        <location evidence="1">Cell envelope</location>
    </subcellularLocation>
</comment>
<name>A0ABZ1BUA2_9FIRM</name>
<proteinExistence type="inferred from homology"/>
<gene>
    <name evidence="6" type="ORF">U7230_09720</name>
</gene>
<reference evidence="6 7" key="1">
    <citation type="journal article" date="2024" name="Front. Microbiol.">
        <title>Novel thermophilic genera Geochorda gen. nov. and Carboxydochorda gen. nov. from the deep terrestrial subsurface reveal the ecophysiological diversity in the class Limnochordia.</title>
        <authorList>
            <person name="Karnachuk O.V."/>
            <person name="Lukina A.P."/>
            <person name="Avakyan M.R."/>
            <person name="Kadnikov V.V."/>
            <person name="Begmatov S."/>
            <person name="Beletsky A.V."/>
            <person name="Vlasova K.G."/>
            <person name="Novikov A.A."/>
            <person name="Shcherbakova V.A."/>
            <person name="Mardanov A.V."/>
            <person name="Ravin N.V."/>
        </authorList>
    </citation>
    <scope>NUCLEOTIDE SEQUENCE [LARGE SCALE GENOMIC DNA]</scope>
    <source>
        <strain evidence="6 7">L945</strain>
    </source>
</reference>
<dbReference type="SUPFAM" id="SSF53850">
    <property type="entry name" value="Periplasmic binding protein-like II"/>
    <property type="match status" value="1"/>
</dbReference>